<sequence length="132" mass="14318">MPESLIGLLYRHDGGRLDGRSAGTAVGRSAIRPAVHMTDPSPPMKPVRTGPSQSGWTCMTGLCTVQPSWSVQLCPAQYGYPHFPDPAEIFRTFSALRPGSDSLPEAVSGTLVWKVETGDKSLTHDQNKFNSY</sequence>
<organism evidence="1 2">
    <name type="scientific">Puccinia graminis f. sp. tritici</name>
    <dbReference type="NCBI Taxonomy" id="56615"/>
    <lineage>
        <taxon>Eukaryota</taxon>
        <taxon>Fungi</taxon>
        <taxon>Dikarya</taxon>
        <taxon>Basidiomycota</taxon>
        <taxon>Pucciniomycotina</taxon>
        <taxon>Pucciniomycetes</taxon>
        <taxon>Pucciniales</taxon>
        <taxon>Pucciniaceae</taxon>
        <taxon>Puccinia</taxon>
    </lineage>
</organism>
<keyword evidence="2" id="KW-1185">Reference proteome</keyword>
<gene>
    <name evidence="1" type="ORF">PGT21_029439</name>
</gene>
<dbReference type="EMBL" id="VSWC01000144">
    <property type="protein sequence ID" value="KAA1078150.1"/>
    <property type="molecule type" value="Genomic_DNA"/>
</dbReference>
<evidence type="ECO:0000313" key="1">
    <source>
        <dbReference type="EMBL" id="KAA1078150.1"/>
    </source>
</evidence>
<proteinExistence type="predicted"/>
<dbReference type="Proteomes" id="UP000324748">
    <property type="component" value="Unassembled WGS sequence"/>
</dbReference>
<evidence type="ECO:0000313" key="2">
    <source>
        <dbReference type="Proteomes" id="UP000324748"/>
    </source>
</evidence>
<dbReference type="AlphaFoldDB" id="A0A5B0MQH8"/>
<name>A0A5B0MQH8_PUCGR</name>
<protein>
    <submittedName>
        <fullName evidence="1">Uncharacterized protein</fullName>
    </submittedName>
</protein>
<accession>A0A5B0MQH8</accession>
<comment type="caution">
    <text evidence="1">The sequence shown here is derived from an EMBL/GenBank/DDBJ whole genome shotgun (WGS) entry which is preliminary data.</text>
</comment>
<reference evidence="1 2" key="1">
    <citation type="submission" date="2019-05" db="EMBL/GenBank/DDBJ databases">
        <title>Emergence of the Ug99 lineage of the wheat stem rust pathogen through somatic hybridization.</title>
        <authorList>
            <person name="Li F."/>
            <person name="Upadhyaya N.M."/>
            <person name="Sperschneider J."/>
            <person name="Matny O."/>
            <person name="Nguyen-Phuc H."/>
            <person name="Mago R."/>
            <person name="Raley C."/>
            <person name="Miller M.E."/>
            <person name="Silverstein K.A.T."/>
            <person name="Henningsen E."/>
            <person name="Hirsch C.D."/>
            <person name="Visser B."/>
            <person name="Pretorius Z.A."/>
            <person name="Steffenson B.J."/>
            <person name="Schwessinger B."/>
            <person name="Dodds P.N."/>
            <person name="Figueroa M."/>
        </authorList>
    </citation>
    <scope>NUCLEOTIDE SEQUENCE [LARGE SCALE GENOMIC DNA]</scope>
    <source>
        <strain evidence="1">21-0</strain>
    </source>
</reference>